<reference evidence="2 3" key="1">
    <citation type="submission" date="2021-06" db="EMBL/GenBank/DDBJ databases">
        <title>Bacillus sp. RD4P76, an endophyte from a halophyte.</title>
        <authorList>
            <person name="Sun J.-Q."/>
        </authorList>
    </citation>
    <scope>NUCLEOTIDE SEQUENCE [LARGE SCALE GENOMIC DNA]</scope>
    <source>
        <strain evidence="2 3">CGMCC 1.15917</strain>
    </source>
</reference>
<accession>A0ABS6JKI6</accession>
<dbReference type="Pfam" id="PF00581">
    <property type="entry name" value="Rhodanese"/>
    <property type="match status" value="1"/>
</dbReference>
<evidence type="ECO:0000313" key="2">
    <source>
        <dbReference type="EMBL" id="MBU9714196.1"/>
    </source>
</evidence>
<dbReference type="InterPro" id="IPR050229">
    <property type="entry name" value="GlpE_sulfurtransferase"/>
</dbReference>
<dbReference type="PANTHER" id="PTHR43031:SF17">
    <property type="entry name" value="SULFURTRANSFERASE YTWF-RELATED"/>
    <property type="match status" value="1"/>
</dbReference>
<evidence type="ECO:0000313" key="3">
    <source>
        <dbReference type="Proteomes" id="UP000784880"/>
    </source>
</evidence>
<evidence type="ECO:0000259" key="1">
    <source>
        <dbReference type="PROSITE" id="PS50206"/>
    </source>
</evidence>
<dbReference type="EMBL" id="JAHQCS010000169">
    <property type="protein sequence ID" value="MBU9714196.1"/>
    <property type="molecule type" value="Genomic_DNA"/>
</dbReference>
<sequence length="120" mass="13552">METVVLLILISIIGVFLFQKILPAKGITHMTTSDLKKLKDKGKYEFVDVRTPSEYKGNHINGFKNIPVHELKQRVHELNKEKEVIVICQSGIRSNTAAKILKKMGFPKVTNVKGGMSSWM</sequence>
<comment type="caution">
    <text evidence="2">The sequence shown here is derived from an EMBL/GenBank/DDBJ whole genome shotgun (WGS) entry which is preliminary data.</text>
</comment>
<organism evidence="2 3">
    <name type="scientific">Evansella tamaricis</name>
    <dbReference type="NCBI Taxonomy" id="2069301"/>
    <lineage>
        <taxon>Bacteria</taxon>
        <taxon>Bacillati</taxon>
        <taxon>Bacillota</taxon>
        <taxon>Bacilli</taxon>
        <taxon>Bacillales</taxon>
        <taxon>Bacillaceae</taxon>
        <taxon>Evansella</taxon>
    </lineage>
</organism>
<dbReference type="CDD" id="cd00158">
    <property type="entry name" value="RHOD"/>
    <property type="match status" value="1"/>
</dbReference>
<dbReference type="Proteomes" id="UP000784880">
    <property type="component" value="Unassembled WGS sequence"/>
</dbReference>
<dbReference type="RefSeq" id="WP_217068564.1">
    <property type="nucleotide sequence ID" value="NZ_JAHQCS010000169.1"/>
</dbReference>
<gene>
    <name evidence="2" type="ORF">KS419_20880</name>
</gene>
<feature type="domain" description="Rhodanese" evidence="1">
    <location>
        <begin position="40"/>
        <end position="120"/>
    </location>
</feature>
<keyword evidence="3" id="KW-1185">Reference proteome</keyword>
<protein>
    <submittedName>
        <fullName evidence="2">Rhodanese-like domain-containing protein</fullName>
    </submittedName>
</protein>
<name>A0ABS6JKI6_9BACI</name>
<dbReference type="InterPro" id="IPR001763">
    <property type="entry name" value="Rhodanese-like_dom"/>
</dbReference>
<dbReference type="SMART" id="SM00450">
    <property type="entry name" value="RHOD"/>
    <property type="match status" value="1"/>
</dbReference>
<proteinExistence type="predicted"/>
<dbReference type="PROSITE" id="PS50206">
    <property type="entry name" value="RHODANESE_3"/>
    <property type="match status" value="1"/>
</dbReference>
<dbReference type="PANTHER" id="PTHR43031">
    <property type="entry name" value="FAD-DEPENDENT OXIDOREDUCTASE"/>
    <property type="match status" value="1"/>
</dbReference>